<evidence type="ECO:0000313" key="7">
    <source>
        <dbReference type="EMBL" id="AEI13478.1"/>
    </source>
</evidence>
<dbReference type="HOGENOM" id="CLU_034992_0_1_11"/>
<gene>
    <name evidence="7" type="ordered locus">Celgi_2986</name>
</gene>
<dbReference type="InterPro" id="IPR001099">
    <property type="entry name" value="Chalcone/stilbene_synt_N"/>
</dbReference>
<name>F8A6J0_CELGA</name>
<dbReference type="EMBL" id="CP002665">
    <property type="protein sequence ID" value="AEI13478.1"/>
    <property type="molecule type" value="Genomic_DNA"/>
</dbReference>
<dbReference type="InterPro" id="IPR011141">
    <property type="entry name" value="Polyketide_synthase_type-III"/>
</dbReference>
<dbReference type="SUPFAM" id="SSF53901">
    <property type="entry name" value="Thiolase-like"/>
    <property type="match status" value="2"/>
</dbReference>
<evidence type="ECO:0000256" key="2">
    <source>
        <dbReference type="ARBA" id="ARBA00022679"/>
    </source>
</evidence>
<dbReference type="RefSeq" id="WP_013884995.1">
    <property type="nucleotide sequence ID" value="NC_015671.1"/>
</dbReference>
<dbReference type="STRING" id="593907.Celgi_2986"/>
<dbReference type="InterPro" id="IPR016039">
    <property type="entry name" value="Thiolase-like"/>
</dbReference>
<proteinExistence type="inferred from homology"/>
<accession>F8A6J0</accession>
<dbReference type="Proteomes" id="UP000000485">
    <property type="component" value="Chromosome"/>
</dbReference>
<evidence type="ECO:0000259" key="6">
    <source>
        <dbReference type="Pfam" id="PF02797"/>
    </source>
</evidence>
<dbReference type="PIRSF" id="PIRSF000451">
    <property type="entry name" value="PKS_III"/>
    <property type="match status" value="1"/>
</dbReference>
<dbReference type="Pfam" id="PF02797">
    <property type="entry name" value="Chal_sti_synt_C"/>
    <property type="match status" value="1"/>
</dbReference>
<evidence type="ECO:0000313" key="8">
    <source>
        <dbReference type="Proteomes" id="UP000000485"/>
    </source>
</evidence>
<evidence type="ECO:0000256" key="1">
    <source>
        <dbReference type="ARBA" id="ARBA00005531"/>
    </source>
</evidence>
<feature type="domain" description="Chalcone/stilbene synthase N-terminal" evidence="5">
    <location>
        <begin position="4"/>
        <end position="198"/>
    </location>
</feature>
<dbReference type="GO" id="GO:0016747">
    <property type="term" value="F:acyltransferase activity, transferring groups other than amino-acyl groups"/>
    <property type="evidence" value="ECO:0007669"/>
    <property type="project" value="InterPro"/>
</dbReference>
<dbReference type="AlphaFoldDB" id="F8A6J0"/>
<dbReference type="eggNOG" id="COG3424">
    <property type="taxonomic scope" value="Bacteria"/>
</dbReference>
<feature type="active site" description="Acyl-thioester intermediate" evidence="4">
    <location>
        <position position="139"/>
    </location>
</feature>
<dbReference type="KEGG" id="cga:Celgi_2986"/>
<keyword evidence="3" id="KW-0012">Acyltransferase</keyword>
<evidence type="ECO:0000256" key="3">
    <source>
        <dbReference type="ARBA" id="ARBA00023315"/>
    </source>
</evidence>
<dbReference type="InterPro" id="IPR012328">
    <property type="entry name" value="Chalcone/stilbene_synt_C"/>
</dbReference>
<comment type="similarity">
    <text evidence="1">Belongs to the thiolase-like superfamily. Chalcone/stilbene synthases family.</text>
</comment>
<dbReference type="Gene3D" id="3.40.47.10">
    <property type="match status" value="2"/>
</dbReference>
<sequence>MSRIVAVAPVLPDHVYPQARIADELAGLLTADPARRALLTRLHTSCGVEQRHLALPLDRYGALGSFDETNALATACGLDLAERAVRAALAGAGLEPHDVDHVMLTSVTTIGAPSMDAMLVERLGLRPDVTRLPSFGLGCAGGAAGLARVHDHLTAHPDQVAVLVSVELCSLTLQRDDDSTANLVAGGLFGDGGAAVVMAGRDRPAPRAAAARHAWDRAPVVLGARSALYPGTSDALGWQVGGSGLRIVLSGGLPDAVRAHVADDAKALLTAIGAVPDDVGAWLVHPGGPKILEAVQEALDLPAGALTRSWANLARAGNLSSASVLHVLADAMDTGGSPAAPGSLGVALAFGPGVGAELVALRWPDGQGHAA</sequence>
<keyword evidence="2" id="KW-0808">Transferase</keyword>
<evidence type="ECO:0000256" key="4">
    <source>
        <dbReference type="PIRSR" id="PIRSR000451-1"/>
    </source>
</evidence>
<reference evidence="8" key="1">
    <citation type="submission" date="2011-04" db="EMBL/GenBank/DDBJ databases">
        <title>Complete sequence of Cellvibrio gilvus ATCC 13127.</title>
        <authorList>
            <person name="Lucas S."/>
            <person name="Han J."/>
            <person name="Lapidus A."/>
            <person name="Cheng J.-F."/>
            <person name="Goodwin L."/>
            <person name="Pitluck S."/>
            <person name="Peters L."/>
            <person name="Munk A."/>
            <person name="Detter J.C."/>
            <person name="Han C."/>
            <person name="Tapia R."/>
            <person name="Land M."/>
            <person name="Hauser L."/>
            <person name="Kyrpides N."/>
            <person name="Ivanova N."/>
            <person name="Ovchinnikova G."/>
            <person name="Pagani I."/>
            <person name="Mead D."/>
            <person name="Brumm P."/>
            <person name="Woyke T."/>
        </authorList>
    </citation>
    <scope>NUCLEOTIDE SEQUENCE [LARGE SCALE GENOMIC DNA]</scope>
    <source>
        <strain evidence="8">ATCC 13127 / NRRL B-14078</strain>
    </source>
</reference>
<dbReference type="CDD" id="cd00831">
    <property type="entry name" value="CHS_like"/>
    <property type="match status" value="1"/>
</dbReference>
<dbReference type="PANTHER" id="PTHR11877">
    <property type="entry name" value="HYDROXYMETHYLGLUTARYL-COA SYNTHASE"/>
    <property type="match status" value="1"/>
</dbReference>
<dbReference type="PANTHER" id="PTHR11877:SF99">
    <property type="entry name" value="1,3,6,8-TETRAHYDROXYNAPHTHALENE SYNTHASE"/>
    <property type="match status" value="1"/>
</dbReference>
<dbReference type="Pfam" id="PF00195">
    <property type="entry name" value="Chal_sti_synt_N"/>
    <property type="match status" value="1"/>
</dbReference>
<dbReference type="GO" id="GO:0030639">
    <property type="term" value="P:polyketide biosynthetic process"/>
    <property type="evidence" value="ECO:0007669"/>
    <property type="project" value="TreeGrafter"/>
</dbReference>
<feature type="domain" description="Chalcone/stilbene synthase C-terminal" evidence="6">
    <location>
        <begin position="226"/>
        <end position="362"/>
    </location>
</feature>
<dbReference type="OrthoDB" id="9786288at2"/>
<keyword evidence="8" id="KW-1185">Reference proteome</keyword>
<protein>
    <submittedName>
        <fullName evidence="7">Chalcone and stilbene synthase domain protein</fullName>
    </submittedName>
</protein>
<organism evidence="7 8">
    <name type="scientific">Cellulomonas gilvus (strain ATCC 13127 / NRRL B-14078)</name>
    <name type="common">Cellvibrio gilvus</name>
    <dbReference type="NCBI Taxonomy" id="593907"/>
    <lineage>
        <taxon>Bacteria</taxon>
        <taxon>Bacillati</taxon>
        <taxon>Actinomycetota</taxon>
        <taxon>Actinomycetes</taxon>
        <taxon>Micrococcales</taxon>
        <taxon>Cellulomonadaceae</taxon>
        <taxon>Cellulomonas</taxon>
    </lineage>
</organism>
<evidence type="ECO:0000259" key="5">
    <source>
        <dbReference type="Pfam" id="PF00195"/>
    </source>
</evidence>